<protein>
    <submittedName>
        <fullName evidence="3">Uncharacterized protein</fullName>
    </submittedName>
</protein>
<keyword evidence="2" id="KW-0472">Membrane</keyword>
<reference evidence="4" key="1">
    <citation type="submission" date="2016-10" db="EMBL/GenBank/DDBJ databases">
        <authorList>
            <person name="Varghese N."/>
            <person name="Submissions S."/>
        </authorList>
    </citation>
    <scope>NUCLEOTIDE SEQUENCE [LARGE SCALE GENOMIC DNA]</scope>
    <source>
        <strain evidence="4">DSM 10002</strain>
    </source>
</reference>
<dbReference type="EMBL" id="LT629804">
    <property type="protein sequence ID" value="SDU78733.1"/>
    <property type="molecule type" value="Genomic_DNA"/>
</dbReference>
<feature type="region of interest" description="Disordered" evidence="1">
    <location>
        <begin position="1"/>
        <end position="51"/>
    </location>
</feature>
<evidence type="ECO:0000313" key="4">
    <source>
        <dbReference type="Proteomes" id="UP000214355"/>
    </source>
</evidence>
<name>A0A1H2LCK9_9ACTO</name>
<dbReference type="GeneID" id="65344339"/>
<proteinExistence type="predicted"/>
<dbReference type="RefSeq" id="WP_091279733.1">
    <property type="nucleotide sequence ID" value="NZ_LT629804.1"/>
</dbReference>
<accession>A0A1H2LCK9</accession>
<gene>
    <name evidence="3" type="ORF">SAMN04489737_0593</name>
</gene>
<keyword evidence="2" id="KW-1133">Transmembrane helix</keyword>
<keyword evidence="4" id="KW-1185">Reference proteome</keyword>
<feature type="transmembrane region" description="Helical" evidence="2">
    <location>
        <begin position="60"/>
        <end position="83"/>
    </location>
</feature>
<dbReference type="Proteomes" id="UP000214355">
    <property type="component" value="Chromosome I"/>
</dbReference>
<dbReference type="OrthoDB" id="3251044at2"/>
<evidence type="ECO:0000256" key="1">
    <source>
        <dbReference type="SAM" id="MobiDB-lite"/>
    </source>
</evidence>
<feature type="compositionally biased region" description="Polar residues" evidence="1">
    <location>
        <begin position="23"/>
        <end position="33"/>
    </location>
</feature>
<organism evidence="3 4">
    <name type="scientific">Arcanobacterium phocae</name>
    <dbReference type="NCBI Taxonomy" id="131112"/>
    <lineage>
        <taxon>Bacteria</taxon>
        <taxon>Bacillati</taxon>
        <taxon>Actinomycetota</taxon>
        <taxon>Actinomycetes</taxon>
        <taxon>Actinomycetales</taxon>
        <taxon>Actinomycetaceae</taxon>
        <taxon>Arcanobacterium</taxon>
    </lineage>
</organism>
<keyword evidence="2" id="KW-0812">Transmembrane</keyword>
<dbReference type="AlphaFoldDB" id="A0A1H2LCK9"/>
<evidence type="ECO:0000256" key="2">
    <source>
        <dbReference type="SAM" id="Phobius"/>
    </source>
</evidence>
<feature type="compositionally biased region" description="Pro residues" evidence="1">
    <location>
        <begin position="36"/>
        <end position="50"/>
    </location>
</feature>
<sequence length="398" mass="43808">MNDFPSFDDEVTTPAAVTPPPASTQQMPPQQGQFIPPAPVPAPAPAPRVPLTPKQKKRRLLIIIGVLSVVVLVAAGFIFAAIVNHNRTPEAQVRSYLSAISAGKADQANSIVDPGIANGDRTFLTDDVLKNADQRIKVVDIHELSSDEIDQRRYEIIDALSTNLSTDIAASRYLGDKSSAVVEATYSLDGVRHSSYFIATPGKNEKLILHTWDIKTPLIRSVTVNTKLPGISIGNTDAEVEQDSYRTKIYVYPGIYTITESSDSKYLAAKETLSVDAKNEYIDMDAQLTDAAETFVLDTVKKQYDRCASIEGNLDQVCPYAVRNKNLALLEPVTPITTIEHMGDYDFTSGQGTIRIKPNPTPFNEDPEAKEIEFVFEGYISIEKGEPKVKLYNARTMR</sequence>
<dbReference type="STRING" id="131112.SAMN04489737_0593"/>
<feature type="compositionally biased region" description="Acidic residues" evidence="1">
    <location>
        <begin position="1"/>
        <end position="11"/>
    </location>
</feature>
<evidence type="ECO:0000313" key="3">
    <source>
        <dbReference type="EMBL" id="SDU78733.1"/>
    </source>
</evidence>